<dbReference type="Pfam" id="PF23598">
    <property type="entry name" value="LRR_14"/>
    <property type="match status" value="1"/>
</dbReference>
<evidence type="ECO:0000313" key="10">
    <source>
        <dbReference type="EMBL" id="KAF7128136.1"/>
    </source>
</evidence>
<evidence type="ECO:0000313" key="11">
    <source>
        <dbReference type="Proteomes" id="UP000626092"/>
    </source>
</evidence>
<dbReference type="Pfam" id="PF23247">
    <property type="entry name" value="LRR_RPS2"/>
    <property type="match status" value="1"/>
</dbReference>
<dbReference type="GO" id="GO:0006952">
    <property type="term" value="P:defense response"/>
    <property type="evidence" value="ECO:0007669"/>
    <property type="project" value="UniProtKB-KW"/>
</dbReference>
<evidence type="ECO:0000259" key="8">
    <source>
        <dbReference type="Pfam" id="PF23247"/>
    </source>
</evidence>
<dbReference type="AlphaFoldDB" id="A0A834GB57"/>
<keyword evidence="5" id="KW-0067">ATP-binding</keyword>
<name>A0A834GB57_RHOSS</name>
<dbReference type="InterPro" id="IPR055414">
    <property type="entry name" value="LRR_R13L4/SHOC2-like"/>
</dbReference>
<dbReference type="OrthoDB" id="1691503at2759"/>
<gene>
    <name evidence="10" type="ORF">RHSIM_Rhsim11G0120300</name>
</gene>
<sequence>MADGILAIGGLVASAVSSATSAVQAVAQAKQVFWDPPMDLPNNVEEIIDDLNDEVRKLGSKSKDFKNRILKNKMKAPSETYLEWVRTVEEIDKQVNDLLDEYDKQSKENESWWFTSSRDFREDFKKMYKKAKSLGEQSDQIKDKMFVDLLPELVVNKEGKNNNFGMRGKQVEKILDLLENSEAKKIGILGTVGIGKTTMMRSLNNHEKVAKTFEIVIWLDVSQEGSRENLSREDLLQAIVRRLELSIGGSSNADEIAKRILMELQDKNFLLLLDDVKECFNLKDIGIPESNNRCKIVLTTRLRRVCRSMVDQKIKVTFLSEDEAWKMFQDVLKSPELLEDPNIRKLARKVCKECSGVPLLIKKVASTFRSKDSLRHWSDGLNSWRMWPEKECEGIREMYNMLKFCYDDLDDERRQKCFLYGALYPEGSVINADYLLECWAAEHLLGNFDSITKESLVCGHLVLSYLKYVSLLEEGESENHVTMHKFIRNLALYIAEGDPDCKYMVETSKRLREPPKVESWTGKNRISFGDNKLEQLPASPDCSILSTLFLQKNSSLKIIPPYFFEHMMKLRVLDVSDTGIEELPSSLSTSIGLKVLYLNNCKNLVELPTPIVEALKLLEALDIVGSGVNNIPSHIEKLTRLRRLRVSFSKSGNENSTQEVNFNYKIISKLCLLEELVIDVKSPEIWSNDVVENIIKEVATLKEFSSLKFYFSDKVEDVIEVFGSQNLRIRVPDATILLSFIERSSWRNVQDIENFEFYIGSKRSEHPQLPNFDEFEKYVKYCEVEGRNLLILEVLAEATAFELVGNKNIKQLSDEELERMNGIQSCLIEGCDAIETIVGTSGRVVLPSLEHLFIKNLPMLESILRGSLQPGSLTKLTTLELTSCQTLVKVFPPGTIQELREIQCLKIEKCSEIEEIIPESEARGTLLPKLKEMILLDMEKLRIICAINETLKWPSLEKLEIFKCPVMLKLPFNINNAKNLERIDAEQDWWGKLQLQNNEDKARLQKLCKLR</sequence>
<comment type="caution">
    <text evidence="10">The sequence shown here is derived from an EMBL/GenBank/DDBJ whole genome shotgun (WGS) entry which is preliminary data.</text>
</comment>
<dbReference type="InterPro" id="IPR042197">
    <property type="entry name" value="Apaf_helical"/>
</dbReference>
<evidence type="ECO:0000259" key="7">
    <source>
        <dbReference type="Pfam" id="PF00931"/>
    </source>
</evidence>
<dbReference type="Pfam" id="PF00931">
    <property type="entry name" value="NB-ARC"/>
    <property type="match status" value="1"/>
</dbReference>
<reference evidence="10" key="1">
    <citation type="submission" date="2019-11" db="EMBL/GenBank/DDBJ databases">
        <authorList>
            <person name="Liu Y."/>
            <person name="Hou J."/>
            <person name="Li T.-Q."/>
            <person name="Guan C.-H."/>
            <person name="Wu X."/>
            <person name="Wu H.-Z."/>
            <person name="Ling F."/>
            <person name="Zhang R."/>
            <person name="Shi X.-G."/>
            <person name="Ren J.-P."/>
            <person name="Chen E.-F."/>
            <person name="Sun J.-M."/>
        </authorList>
    </citation>
    <scope>NUCLEOTIDE SEQUENCE</scope>
    <source>
        <strain evidence="10">Adult_tree_wgs_1</strain>
        <tissue evidence="10">Leaves</tissue>
    </source>
</reference>
<feature type="coiled-coil region" evidence="6">
    <location>
        <begin position="48"/>
        <end position="108"/>
    </location>
</feature>
<evidence type="ECO:0000256" key="1">
    <source>
        <dbReference type="ARBA" id="ARBA00008894"/>
    </source>
</evidence>
<dbReference type="SUPFAM" id="SSF52540">
    <property type="entry name" value="P-loop containing nucleoside triphosphate hydrolases"/>
    <property type="match status" value="1"/>
</dbReference>
<feature type="domain" description="Disease resistance protein At4g27190-like leucine-rich repeats" evidence="8">
    <location>
        <begin position="849"/>
        <end position="982"/>
    </location>
</feature>
<dbReference type="Proteomes" id="UP000626092">
    <property type="component" value="Unassembled WGS sequence"/>
</dbReference>
<dbReference type="PRINTS" id="PR00364">
    <property type="entry name" value="DISEASERSIST"/>
</dbReference>
<evidence type="ECO:0000256" key="2">
    <source>
        <dbReference type="ARBA" id="ARBA00022614"/>
    </source>
</evidence>
<dbReference type="InterPro" id="IPR032675">
    <property type="entry name" value="LRR_dom_sf"/>
</dbReference>
<dbReference type="SUPFAM" id="SSF52058">
    <property type="entry name" value="L domain-like"/>
    <property type="match status" value="1"/>
</dbReference>
<organism evidence="10 11">
    <name type="scientific">Rhododendron simsii</name>
    <name type="common">Sims's rhododendron</name>
    <dbReference type="NCBI Taxonomy" id="118357"/>
    <lineage>
        <taxon>Eukaryota</taxon>
        <taxon>Viridiplantae</taxon>
        <taxon>Streptophyta</taxon>
        <taxon>Embryophyta</taxon>
        <taxon>Tracheophyta</taxon>
        <taxon>Spermatophyta</taxon>
        <taxon>Magnoliopsida</taxon>
        <taxon>eudicotyledons</taxon>
        <taxon>Gunneridae</taxon>
        <taxon>Pentapetalae</taxon>
        <taxon>asterids</taxon>
        <taxon>Ericales</taxon>
        <taxon>Ericaceae</taxon>
        <taxon>Ericoideae</taxon>
        <taxon>Rhodoreae</taxon>
        <taxon>Rhododendron</taxon>
    </lineage>
</organism>
<dbReference type="EMBL" id="WJXA01000011">
    <property type="protein sequence ID" value="KAF7128136.1"/>
    <property type="molecule type" value="Genomic_DNA"/>
</dbReference>
<dbReference type="PANTHER" id="PTHR33463">
    <property type="entry name" value="NB-ARC DOMAIN-CONTAINING PROTEIN-RELATED"/>
    <property type="match status" value="1"/>
</dbReference>
<evidence type="ECO:0000256" key="5">
    <source>
        <dbReference type="ARBA" id="ARBA00022840"/>
    </source>
</evidence>
<comment type="similarity">
    <text evidence="1">Belongs to the disease resistance NB-LRR family.</text>
</comment>
<dbReference type="Gene3D" id="3.40.50.300">
    <property type="entry name" value="P-loop containing nucleotide triphosphate hydrolases"/>
    <property type="match status" value="1"/>
</dbReference>
<dbReference type="InterPro" id="IPR050905">
    <property type="entry name" value="Plant_NBS-LRR"/>
</dbReference>
<dbReference type="GO" id="GO:0043531">
    <property type="term" value="F:ADP binding"/>
    <property type="evidence" value="ECO:0007669"/>
    <property type="project" value="InterPro"/>
</dbReference>
<dbReference type="GO" id="GO:0005524">
    <property type="term" value="F:ATP binding"/>
    <property type="evidence" value="ECO:0007669"/>
    <property type="project" value="UniProtKB-KW"/>
</dbReference>
<keyword evidence="4" id="KW-0611">Plant defense</keyword>
<evidence type="ECO:0000256" key="4">
    <source>
        <dbReference type="ARBA" id="ARBA00022821"/>
    </source>
</evidence>
<keyword evidence="3" id="KW-0677">Repeat</keyword>
<protein>
    <submittedName>
        <fullName evidence="10">Uncharacterized protein</fullName>
    </submittedName>
</protein>
<keyword evidence="5" id="KW-0547">Nucleotide-binding</keyword>
<evidence type="ECO:0000256" key="6">
    <source>
        <dbReference type="SAM" id="Coils"/>
    </source>
</evidence>
<evidence type="ECO:0000256" key="3">
    <source>
        <dbReference type="ARBA" id="ARBA00022737"/>
    </source>
</evidence>
<dbReference type="Gene3D" id="1.10.8.430">
    <property type="entry name" value="Helical domain of apoptotic protease-activating factors"/>
    <property type="match status" value="1"/>
</dbReference>
<dbReference type="InterPro" id="IPR002182">
    <property type="entry name" value="NB-ARC"/>
</dbReference>
<dbReference type="InterPro" id="IPR057135">
    <property type="entry name" value="At4g27190-like_LRR"/>
</dbReference>
<keyword evidence="11" id="KW-1185">Reference proteome</keyword>
<feature type="domain" description="Disease resistance R13L4/SHOC-2-like LRR" evidence="9">
    <location>
        <begin position="569"/>
        <end position="712"/>
    </location>
</feature>
<keyword evidence="2" id="KW-0433">Leucine-rich repeat</keyword>
<feature type="domain" description="NB-ARC" evidence="7">
    <location>
        <begin position="169"/>
        <end position="331"/>
    </location>
</feature>
<dbReference type="Gene3D" id="3.80.10.10">
    <property type="entry name" value="Ribonuclease Inhibitor"/>
    <property type="match status" value="2"/>
</dbReference>
<evidence type="ECO:0000259" key="9">
    <source>
        <dbReference type="Pfam" id="PF23598"/>
    </source>
</evidence>
<dbReference type="InterPro" id="IPR027417">
    <property type="entry name" value="P-loop_NTPase"/>
</dbReference>
<dbReference type="PANTHER" id="PTHR33463:SF209">
    <property type="entry name" value="DISEASE RESISTANCE PROTEIN RPS2-LIKE"/>
    <property type="match status" value="1"/>
</dbReference>
<keyword evidence="6" id="KW-0175">Coiled coil</keyword>
<accession>A0A834GB57</accession>
<proteinExistence type="inferred from homology"/>